<comment type="caution">
    <text evidence="2">The sequence shown here is derived from an EMBL/GenBank/DDBJ whole genome shotgun (WGS) entry which is preliminary data.</text>
</comment>
<gene>
    <name evidence="2" type="ORF">HJC23_001139</name>
</gene>
<dbReference type="AlphaFoldDB" id="A0ABD3PIF7"/>
<sequence>MVQNCSIKTDMKRESPNYNSKTSRKVSKATSLLNSSMPKKRVHFSTTSTLVLLRPRSDRDRQASWYSKREMEQFRHNTHLTARVLMGSRSSDDVRHVAYSIASGVPRSNDTLYHKEMVCGLEHLIAPEVLKVLIRRRRMTVARVLEEQDEQWRSGEYDSGRIALASMENSNFTKEWGQRIARLHWSNARECADYHRIPVVYSK</sequence>
<keyword evidence="3" id="KW-1185">Reference proteome</keyword>
<evidence type="ECO:0000313" key="3">
    <source>
        <dbReference type="Proteomes" id="UP001516023"/>
    </source>
</evidence>
<reference evidence="2 3" key="1">
    <citation type="journal article" date="2020" name="G3 (Bethesda)">
        <title>Improved Reference Genome for Cyclotella cryptica CCMP332, a Model for Cell Wall Morphogenesis, Salinity Adaptation, and Lipid Production in Diatoms (Bacillariophyta).</title>
        <authorList>
            <person name="Roberts W.R."/>
            <person name="Downey K.M."/>
            <person name="Ruck E.C."/>
            <person name="Traller J.C."/>
            <person name="Alverson A.J."/>
        </authorList>
    </citation>
    <scope>NUCLEOTIDE SEQUENCE [LARGE SCALE GENOMIC DNA]</scope>
    <source>
        <strain evidence="2 3">CCMP332</strain>
    </source>
</reference>
<dbReference type="EMBL" id="JABMIG020000174">
    <property type="protein sequence ID" value="KAL3787489.1"/>
    <property type="molecule type" value="Genomic_DNA"/>
</dbReference>
<evidence type="ECO:0000256" key="1">
    <source>
        <dbReference type="SAM" id="MobiDB-lite"/>
    </source>
</evidence>
<accession>A0ABD3PIF7</accession>
<feature type="region of interest" description="Disordered" evidence="1">
    <location>
        <begin position="1"/>
        <end position="40"/>
    </location>
</feature>
<evidence type="ECO:0000313" key="2">
    <source>
        <dbReference type="EMBL" id="KAL3787489.1"/>
    </source>
</evidence>
<feature type="compositionally biased region" description="Polar residues" evidence="1">
    <location>
        <begin position="28"/>
        <end position="37"/>
    </location>
</feature>
<dbReference type="Proteomes" id="UP001516023">
    <property type="component" value="Unassembled WGS sequence"/>
</dbReference>
<protein>
    <submittedName>
        <fullName evidence="2">Uncharacterized protein</fullName>
    </submittedName>
</protein>
<organism evidence="2 3">
    <name type="scientific">Cyclotella cryptica</name>
    <dbReference type="NCBI Taxonomy" id="29204"/>
    <lineage>
        <taxon>Eukaryota</taxon>
        <taxon>Sar</taxon>
        <taxon>Stramenopiles</taxon>
        <taxon>Ochrophyta</taxon>
        <taxon>Bacillariophyta</taxon>
        <taxon>Coscinodiscophyceae</taxon>
        <taxon>Thalassiosirophycidae</taxon>
        <taxon>Stephanodiscales</taxon>
        <taxon>Stephanodiscaceae</taxon>
        <taxon>Cyclotella</taxon>
    </lineage>
</organism>
<proteinExistence type="predicted"/>
<name>A0ABD3PIF7_9STRA</name>